<dbReference type="Proteomes" id="UP001235939">
    <property type="component" value="Chromosome 06"/>
</dbReference>
<dbReference type="PANTHER" id="PTHR46060:SF1">
    <property type="entry name" value="MARINER MOS1 TRANSPOSASE-LIKE PROTEIN"/>
    <property type="match status" value="1"/>
</dbReference>
<feature type="region of interest" description="Disordered" evidence="1">
    <location>
        <begin position="1"/>
        <end position="24"/>
    </location>
</feature>
<evidence type="ECO:0008006" key="4">
    <source>
        <dbReference type="Google" id="ProtNLM"/>
    </source>
</evidence>
<organism evidence="2 3">
    <name type="scientific">Cordylochernes scorpioides</name>
    <dbReference type="NCBI Taxonomy" id="51811"/>
    <lineage>
        <taxon>Eukaryota</taxon>
        <taxon>Metazoa</taxon>
        <taxon>Ecdysozoa</taxon>
        <taxon>Arthropoda</taxon>
        <taxon>Chelicerata</taxon>
        <taxon>Arachnida</taxon>
        <taxon>Pseudoscorpiones</taxon>
        <taxon>Cheliferoidea</taxon>
        <taxon>Chernetidae</taxon>
        <taxon>Cordylochernes</taxon>
    </lineage>
</organism>
<dbReference type="Gene3D" id="3.30.420.10">
    <property type="entry name" value="Ribonuclease H-like superfamily/Ribonuclease H"/>
    <property type="match status" value="1"/>
</dbReference>
<dbReference type="InterPro" id="IPR036397">
    <property type="entry name" value="RNaseH_sf"/>
</dbReference>
<reference evidence="2 3" key="1">
    <citation type="submission" date="2022-01" db="EMBL/GenBank/DDBJ databases">
        <title>A chromosomal length assembly of Cordylochernes scorpioides.</title>
        <authorList>
            <person name="Zeh D."/>
            <person name="Zeh J."/>
        </authorList>
    </citation>
    <scope>NUCLEOTIDE SEQUENCE [LARGE SCALE GENOMIC DNA]</scope>
    <source>
        <strain evidence="2">IN4F17</strain>
        <tissue evidence="2">Whole Body</tissue>
    </source>
</reference>
<proteinExistence type="predicted"/>
<gene>
    <name evidence="2" type="ORF">LAZ67_6003404</name>
</gene>
<protein>
    <recommendedName>
        <fullName evidence="4">Histone-lysine N-methyltransferase SETMAR</fullName>
    </recommendedName>
</protein>
<accession>A0ABY6KKK0</accession>
<dbReference type="PANTHER" id="PTHR46060">
    <property type="entry name" value="MARINER MOS1 TRANSPOSASE-LIKE PROTEIN"/>
    <property type="match status" value="1"/>
</dbReference>
<evidence type="ECO:0000256" key="1">
    <source>
        <dbReference type="SAM" id="MobiDB-lite"/>
    </source>
</evidence>
<feature type="compositionally biased region" description="Basic and acidic residues" evidence="1">
    <location>
        <begin position="9"/>
        <end position="20"/>
    </location>
</feature>
<sequence>MDNVIKNPQIRDGKRSDTNRTTEQLVNRKGTILLHSNVRPHVSIITRQKLNELGCGTLDHPPYSSIPLIYRLPLFRAPHQLSFREML</sequence>
<name>A0ABY6KKK0_9ARAC</name>
<dbReference type="InterPro" id="IPR052709">
    <property type="entry name" value="Transposase-MT_Hybrid"/>
</dbReference>
<dbReference type="EMBL" id="CP092868">
    <property type="protein sequence ID" value="UYV69386.1"/>
    <property type="molecule type" value="Genomic_DNA"/>
</dbReference>
<evidence type="ECO:0000313" key="2">
    <source>
        <dbReference type="EMBL" id="UYV69386.1"/>
    </source>
</evidence>
<evidence type="ECO:0000313" key="3">
    <source>
        <dbReference type="Proteomes" id="UP001235939"/>
    </source>
</evidence>
<keyword evidence="3" id="KW-1185">Reference proteome</keyword>